<dbReference type="SUPFAM" id="SSF52047">
    <property type="entry name" value="RNI-like"/>
    <property type="match status" value="1"/>
</dbReference>
<dbReference type="Gene3D" id="3.80.10.10">
    <property type="entry name" value="Ribonuclease Inhibitor"/>
    <property type="match status" value="1"/>
</dbReference>
<protein>
    <submittedName>
        <fullName evidence="3">Uncharacterized protein</fullName>
    </submittedName>
</protein>
<gene>
    <name evidence="3" type="ORF">PECAL_1P27240</name>
</gene>
<accession>A0A8J2SCW0</accession>
<keyword evidence="2" id="KW-0812">Transmembrane</keyword>
<keyword evidence="2" id="KW-0472">Membrane</keyword>
<dbReference type="Proteomes" id="UP000789595">
    <property type="component" value="Unassembled WGS sequence"/>
</dbReference>
<feature type="region of interest" description="Disordered" evidence="1">
    <location>
        <begin position="351"/>
        <end position="372"/>
    </location>
</feature>
<proteinExistence type="predicted"/>
<dbReference type="InterPro" id="IPR032675">
    <property type="entry name" value="LRR_dom_sf"/>
</dbReference>
<evidence type="ECO:0000313" key="3">
    <source>
        <dbReference type="EMBL" id="CAH0366244.1"/>
    </source>
</evidence>
<dbReference type="AlphaFoldDB" id="A0A8J2SCW0"/>
<keyword evidence="4" id="KW-1185">Reference proteome</keyword>
<sequence>MFSRRSSAAEPEPKKGSRAEEDEDTPTKELRSYFAELRAKSGLPGLQKANFLEKSKTFQRYGLYAIALIIALLVGAATYARVRTDNIRSKKRERKRLKGEWCDDGEINLKRCTTLDLTLKAEPLGDDGIKDLVKRLHGKQFVRKEKRRLRNLIIQHHGISNEGARRLAQLIASCANPLHQLSSPCAFDTSKRFELDLRANPIGKRGVEQIRAAVERAKSFGFPVIVWVGGHSEVRAAGGPRIKVGAIEVQLGKTSSQTKEEDREYRVPPTFMDRLLPHDAATTLKIRIMIAIVAFCCGLAAQHLQSWDPPFKIVWNEEAHTVKLVRRFLEYLGLKFIEAAPDKVLTSAAISGRDSSRDLDVPSGRPSPPPDAKAALRVVFADTDASD</sequence>
<feature type="compositionally biased region" description="Basic and acidic residues" evidence="1">
    <location>
        <begin position="11"/>
        <end position="27"/>
    </location>
</feature>
<dbReference type="EMBL" id="CAKKNE010000001">
    <property type="protein sequence ID" value="CAH0366244.1"/>
    <property type="molecule type" value="Genomic_DNA"/>
</dbReference>
<organism evidence="3 4">
    <name type="scientific">Pelagomonas calceolata</name>
    <dbReference type="NCBI Taxonomy" id="35677"/>
    <lineage>
        <taxon>Eukaryota</taxon>
        <taxon>Sar</taxon>
        <taxon>Stramenopiles</taxon>
        <taxon>Ochrophyta</taxon>
        <taxon>Pelagophyceae</taxon>
        <taxon>Pelagomonadales</taxon>
        <taxon>Pelagomonadaceae</taxon>
        <taxon>Pelagomonas</taxon>
    </lineage>
</organism>
<feature type="transmembrane region" description="Helical" evidence="2">
    <location>
        <begin position="61"/>
        <end position="82"/>
    </location>
</feature>
<comment type="caution">
    <text evidence="3">The sequence shown here is derived from an EMBL/GenBank/DDBJ whole genome shotgun (WGS) entry which is preliminary data.</text>
</comment>
<feature type="region of interest" description="Disordered" evidence="1">
    <location>
        <begin position="1"/>
        <end position="27"/>
    </location>
</feature>
<evidence type="ECO:0000256" key="2">
    <source>
        <dbReference type="SAM" id="Phobius"/>
    </source>
</evidence>
<keyword evidence="2" id="KW-1133">Transmembrane helix</keyword>
<evidence type="ECO:0000313" key="4">
    <source>
        <dbReference type="Proteomes" id="UP000789595"/>
    </source>
</evidence>
<reference evidence="3" key="1">
    <citation type="submission" date="2021-11" db="EMBL/GenBank/DDBJ databases">
        <authorList>
            <consortium name="Genoscope - CEA"/>
            <person name="William W."/>
        </authorList>
    </citation>
    <scope>NUCLEOTIDE SEQUENCE</scope>
</reference>
<evidence type="ECO:0000256" key="1">
    <source>
        <dbReference type="SAM" id="MobiDB-lite"/>
    </source>
</evidence>
<name>A0A8J2SCW0_9STRA</name>